<dbReference type="EMBL" id="JAGYWB010000019">
    <property type="protein sequence ID" value="KAI0489213.1"/>
    <property type="molecule type" value="Genomic_DNA"/>
</dbReference>
<evidence type="ECO:0000313" key="2">
    <source>
        <dbReference type="EMBL" id="KAI0489213.1"/>
    </source>
</evidence>
<dbReference type="Proteomes" id="UP000829196">
    <property type="component" value="Unassembled WGS sequence"/>
</dbReference>
<protein>
    <submittedName>
        <fullName evidence="2">Uncharacterized protein</fullName>
    </submittedName>
</protein>
<evidence type="ECO:0000256" key="1">
    <source>
        <dbReference type="SAM" id="MobiDB-lite"/>
    </source>
</evidence>
<dbReference type="AlphaFoldDB" id="A0A8T3A9I9"/>
<feature type="region of interest" description="Disordered" evidence="1">
    <location>
        <begin position="48"/>
        <end position="70"/>
    </location>
</feature>
<name>A0A8T3A9I9_DENNO</name>
<proteinExistence type="predicted"/>
<gene>
    <name evidence="2" type="ORF">KFK09_029055</name>
</gene>
<accession>A0A8T3A9I9</accession>
<sequence length="141" mass="15516">MGFGLGVLCEQRDGERERGSCEREGFVRVRGVRVLQKPRVWGFLRAEEETERSFVSPGTPDANGRKSDGISELQRCREGACEEQLLGQVTGPNKSSSHGLRFKPGLTPYLIAWGDGQTRLKSSQLHLHAQISPNSPLALGN</sequence>
<comment type="caution">
    <text evidence="2">The sequence shown here is derived from an EMBL/GenBank/DDBJ whole genome shotgun (WGS) entry which is preliminary data.</text>
</comment>
<evidence type="ECO:0000313" key="3">
    <source>
        <dbReference type="Proteomes" id="UP000829196"/>
    </source>
</evidence>
<keyword evidence="3" id="KW-1185">Reference proteome</keyword>
<reference evidence="2" key="1">
    <citation type="journal article" date="2022" name="Front. Genet.">
        <title>Chromosome-Scale Assembly of the Dendrobium nobile Genome Provides Insights Into the Molecular Mechanism of the Biosynthesis of the Medicinal Active Ingredient of Dendrobium.</title>
        <authorList>
            <person name="Xu Q."/>
            <person name="Niu S.-C."/>
            <person name="Li K.-L."/>
            <person name="Zheng P.-J."/>
            <person name="Zhang X.-J."/>
            <person name="Jia Y."/>
            <person name="Liu Y."/>
            <person name="Niu Y.-X."/>
            <person name="Yu L.-H."/>
            <person name="Chen D.-F."/>
            <person name="Zhang G.-Q."/>
        </authorList>
    </citation>
    <scope>NUCLEOTIDE SEQUENCE</scope>
    <source>
        <tissue evidence="2">Leaf</tissue>
    </source>
</reference>
<organism evidence="2 3">
    <name type="scientific">Dendrobium nobile</name>
    <name type="common">Orchid</name>
    <dbReference type="NCBI Taxonomy" id="94219"/>
    <lineage>
        <taxon>Eukaryota</taxon>
        <taxon>Viridiplantae</taxon>
        <taxon>Streptophyta</taxon>
        <taxon>Embryophyta</taxon>
        <taxon>Tracheophyta</taxon>
        <taxon>Spermatophyta</taxon>
        <taxon>Magnoliopsida</taxon>
        <taxon>Liliopsida</taxon>
        <taxon>Asparagales</taxon>
        <taxon>Orchidaceae</taxon>
        <taxon>Epidendroideae</taxon>
        <taxon>Malaxideae</taxon>
        <taxon>Dendrobiinae</taxon>
        <taxon>Dendrobium</taxon>
    </lineage>
</organism>